<comment type="caution">
    <text evidence="3">The sequence shown here is derived from an EMBL/GenBank/DDBJ whole genome shotgun (WGS) entry which is preliminary data.</text>
</comment>
<keyword evidence="4" id="KW-1185">Reference proteome</keyword>
<evidence type="ECO:0000256" key="2">
    <source>
        <dbReference type="SAM" id="SignalP"/>
    </source>
</evidence>
<sequence>MHRRTAPRLARILACAAVPMVLVAGCSDSGGGKKSESTPSAPSATAKPSATPSLAAAKYPKLPDTCKALPAKTIDDLVPKVKDKGGKALTGSCFWWGLNDEKADDIQYRDLNLQYNGLSSEPALGSADKRAQEFARQQVKKAMGEDSPKDVKNQAASGIGDWASTVTTTTTKKGVEYHNATVITRTANVVVTLKYSGAGLEGAKAPDVADLLKDAQGAAKEAVAAVAAANKR</sequence>
<evidence type="ECO:0008006" key="5">
    <source>
        <dbReference type="Google" id="ProtNLM"/>
    </source>
</evidence>
<proteinExistence type="predicted"/>
<name>A0A0K9X997_9ACTN</name>
<feature type="compositionally biased region" description="Low complexity" evidence="1">
    <location>
        <begin position="37"/>
        <end position="53"/>
    </location>
</feature>
<keyword evidence="2" id="KW-0732">Signal</keyword>
<dbReference type="PATRIC" id="fig|1678637.3.peg.5373"/>
<accession>A0A0K9X997</accession>
<feature type="signal peptide" evidence="2">
    <location>
        <begin position="1"/>
        <end position="24"/>
    </location>
</feature>
<dbReference type="AlphaFoldDB" id="A0A0K9X997"/>
<dbReference type="Proteomes" id="UP000037288">
    <property type="component" value="Unassembled WGS sequence"/>
</dbReference>
<evidence type="ECO:0000313" key="3">
    <source>
        <dbReference type="EMBL" id="KNB50004.1"/>
    </source>
</evidence>
<organism evidence="3 4">
    <name type="scientific">Streptomyces caatingaensis</name>
    <dbReference type="NCBI Taxonomy" id="1678637"/>
    <lineage>
        <taxon>Bacteria</taxon>
        <taxon>Bacillati</taxon>
        <taxon>Actinomycetota</taxon>
        <taxon>Actinomycetes</taxon>
        <taxon>Kitasatosporales</taxon>
        <taxon>Streptomycetaceae</taxon>
        <taxon>Streptomyces</taxon>
    </lineage>
</organism>
<reference evidence="4" key="1">
    <citation type="submission" date="2015-07" db="EMBL/GenBank/DDBJ databases">
        <title>Draft genome sequence of Streptomyces sp. CMAA 1322, a bacterium isolated from Caatinga biome, from dry forest semiarid of Brazil.</title>
        <authorList>
            <person name="Santos S.N."/>
            <person name="Gacesa R."/>
            <person name="Taketani R.G."/>
            <person name="Long P.F."/>
            <person name="Melo I.S."/>
        </authorList>
    </citation>
    <scope>NUCLEOTIDE SEQUENCE [LARGE SCALE GENOMIC DNA]</scope>
    <source>
        <strain evidence="4">CMAA 1322</strain>
    </source>
</reference>
<feature type="chain" id="PRO_5038441326" description="Lipoprotein" evidence="2">
    <location>
        <begin position="25"/>
        <end position="232"/>
    </location>
</feature>
<dbReference type="RefSeq" id="WP_049718550.1">
    <property type="nucleotide sequence ID" value="NZ_LFXA01000017.1"/>
</dbReference>
<gene>
    <name evidence="3" type="ORF">AC230_25140</name>
</gene>
<evidence type="ECO:0000313" key="4">
    <source>
        <dbReference type="Proteomes" id="UP000037288"/>
    </source>
</evidence>
<evidence type="ECO:0000256" key="1">
    <source>
        <dbReference type="SAM" id="MobiDB-lite"/>
    </source>
</evidence>
<dbReference type="STRING" id="1678637.AC230_25140"/>
<dbReference type="OrthoDB" id="4333909at2"/>
<protein>
    <recommendedName>
        <fullName evidence="5">Lipoprotein</fullName>
    </recommendedName>
</protein>
<feature type="region of interest" description="Disordered" evidence="1">
    <location>
        <begin position="29"/>
        <end position="53"/>
    </location>
</feature>
<dbReference type="EMBL" id="LFXA01000017">
    <property type="protein sequence ID" value="KNB50004.1"/>
    <property type="molecule type" value="Genomic_DNA"/>
</dbReference>
<dbReference type="PROSITE" id="PS51257">
    <property type="entry name" value="PROKAR_LIPOPROTEIN"/>
    <property type="match status" value="1"/>
</dbReference>